<gene>
    <name evidence="2" type="ORF">NCTC13773_01650</name>
</gene>
<name>A0AA94SAG8_9STRE</name>
<sequence length="90" mass="9771">MISTAITILFGHAVSMLVTFTAYKLKFRVTLAHWIVNWVLGAIGAVAANELLFKQFGPVIFGQTILPMLAGSIVLPGVGSWIVSRLQTKK</sequence>
<feature type="transmembrane region" description="Helical" evidence="1">
    <location>
        <begin position="35"/>
        <end position="53"/>
    </location>
</feature>
<evidence type="ECO:0000313" key="3">
    <source>
        <dbReference type="Proteomes" id="UP000249013"/>
    </source>
</evidence>
<dbReference type="Proteomes" id="UP000249013">
    <property type="component" value="Chromosome 1"/>
</dbReference>
<organism evidence="2 3">
    <name type="scientific">Streptococcus gallolyticus</name>
    <dbReference type="NCBI Taxonomy" id="315405"/>
    <lineage>
        <taxon>Bacteria</taxon>
        <taxon>Bacillati</taxon>
        <taxon>Bacillota</taxon>
        <taxon>Bacilli</taxon>
        <taxon>Lactobacillales</taxon>
        <taxon>Streptococcaceae</taxon>
        <taxon>Streptococcus</taxon>
    </lineage>
</organism>
<accession>A0AA94SAG8</accession>
<evidence type="ECO:0000313" key="2">
    <source>
        <dbReference type="EMBL" id="SQG79834.1"/>
    </source>
</evidence>
<feature type="transmembrane region" description="Helical" evidence="1">
    <location>
        <begin position="6"/>
        <end position="23"/>
    </location>
</feature>
<feature type="transmembrane region" description="Helical" evidence="1">
    <location>
        <begin position="65"/>
        <end position="84"/>
    </location>
</feature>
<proteinExistence type="predicted"/>
<reference evidence="2 3" key="1">
    <citation type="submission" date="2018-06" db="EMBL/GenBank/DDBJ databases">
        <authorList>
            <consortium name="Pathogen Informatics"/>
            <person name="Doyle S."/>
        </authorList>
    </citation>
    <scope>NUCLEOTIDE SEQUENCE [LARGE SCALE GENOMIC DNA]</scope>
    <source>
        <strain evidence="2 3">NCTC13773</strain>
    </source>
</reference>
<keyword evidence="1" id="KW-1133">Transmembrane helix</keyword>
<evidence type="ECO:0000256" key="1">
    <source>
        <dbReference type="SAM" id="Phobius"/>
    </source>
</evidence>
<dbReference type="AlphaFoldDB" id="A0AA94SAG8"/>
<dbReference type="EMBL" id="LS483409">
    <property type="protein sequence ID" value="SQG79834.1"/>
    <property type="molecule type" value="Genomic_DNA"/>
</dbReference>
<dbReference type="RefSeq" id="WP_077497206.1">
    <property type="nucleotide sequence ID" value="NZ_LS483409.1"/>
</dbReference>
<protein>
    <submittedName>
        <fullName evidence="2">Uncharacterized protein</fullName>
    </submittedName>
</protein>
<keyword evidence="1" id="KW-0472">Membrane</keyword>
<keyword evidence="1" id="KW-0812">Transmembrane</keyword>